<keyword evidence="2" id="KW-1185">Reference proteome</keyword>
<organism evidence="1 2">
    <name type="scientific">Rudanella paleaurantiibacter</name>
    <dbReference type="NCBI Taxonomy" id="2614655"/>
    <lineage>
        <taxon>Bacteria</taxon>
        <taxon>Pseudomonadati</taxon>
        <taxon>Bacteroidota</taxon>
        <taxon>Cytophagia</taxon>
        <taxon>Cytophagales</taxon>
        <taxon>Cytophagaceae</taxon>
        <taxon>Rudanella</taxon>
    </lineage>
</organism>
<evidence type="ECO:0008006" key="3">
    <source>
        <dbReference type="Google" id="ProtNLM"/>
    </source>
</evidence>
<protein>
    <recommendedName>
        <fullName evidence="3">T9SS type A sorting domain-containing protein</fullName>
    </recommendedName>
</protein>
<reference evidence="1 2" key="1">
    <citation type="submission" date="2019-10" db="EMBL/GenBank/DDBJ databases">
        <title>Rudanella paleaurantiibacter sp. nov., isolated from sludge.</title>
        <authorList>
            <person name="Xu S.Q."/>
        </authorList>
    </citation>
    <scope>NUCLEOTIDE SEQUENCE [LARGE SCALE GENOMIC DNA]</scope>
    <source>
        <strain evidence="1 2">HX-22-17</strain>
    </source>
</reference>
<gene>
    <name evidence="1" type="ORF">F5984_03390</name>
</gene>
<proteinExistence type="predicted"/>
<dbReference type="RefSeq" id="WP_152122765.1">
    <property type="nucleotide sequence ID" value="NZ_WELI01000001.1"/>
</dbReference>
<sequence length="128" mass="14145">MFTFLQLATVAQLFSAAISNTPAPATEPIKTAKSLSFAASAYVNQHSHLRVSLYKSEPGIVAIRLYDQNRHVLYNTSTGKKQLKAAWQLDLSELPNGTYTLEFNGREGQLVRQIKIGTPHTSRTIAVQ</sequence>
<dbReference type="Proteomes" id="UP000488299">
    <property type="component" value="Unassembled WGS sequence"/>
</dbReference>
<comment type="caution">
    <text evidence="1">The sequence shown here is derived from an EMBL/GenBank/DDBJ whole genome shotgun (WGS) entry which is preliminary data.</text>
</comment>
<dbReference type="EMBL" id="WELI01000001">
    <property type="protein sequence ID" value="KAB7733000.1"/>
    <property type="molecule type" value="Genomic_DNA"/>
</dbReference>
<evidence type="ECO:0000313" key="2">
    <source>
        <dbReference type="Proteomes" id="UP000488299"/>
    </source>
</evidence>
<name>A0A7J5U768_9BACT</name>
<accession>A0A7J5U768</accession>
<evidence type="ECO:0000313" key="1">
    <source>
        <dbReference type="EMBL" id="KAB7733000.1"/>
    </source>
</evidence>
<dbReference type="AlphaFoldDB" id="A0A7J5U768"/>